<evidence type="ECO:0000313" key="2">
    <source>
        <dbReference type="EMBL" id="NEX23746.1"/>
    </source>
</evidence>
<keyword evidence="3" id="KW-1185">Reference proteome</keyword>
<gene>
    <name evidence="2" type="ORF">G3480_26350</name>
</gene>
<feature type="compositionally biased region" description="Basic residues" evidence="1">
    <location>
        <begin position="1"/>
        <end position="12"/>
    </location>
</feature>
<dbReference type="InterPro" id="IPR043502">
    <property type="entry name" value="DNA/RNA_pol_sf"/>
</dbReference>
<sequence>MRPAPKRGRRRPAGPAASPDPMAAAGDCSPSGRSLDCRCPTLARRSLGGMPRRAQGTSAPPPLTNPSGQGHSDHERAGTSTVRLSWRLWAYYFRFADDFVAAFQDRQDAQRFHVGLSERLAKFKLRLAEEKTRCLPFGRFARSNAQARGGKPEEFTFLGFTHYCGKTK</sequence>
<protein>
    <submittedName>
        <fullName evidence="2">Uncharacterized protein</fullName>
    </submittedName>
</protein>
<feature type="non-terminal residue" evidence="2">
    <location>
        <position position="168"/>
    </location>
</feature>
<dbReference type="Proteomes" id="UP000471640">
    <property type="component" value="Unassembled WGS sequence"/>
</dbReference>
<dbReference type="SUPFAM" id="SSF56672">
    <property type="entry name" value="DNA/RNA polymerases"/>
    <property type="match status" value="1"/>
</dbReference>
<reference evidence="2 3" key="2">
    <citation type="submission" date="2020-02" db="EMBL/GenBank/DDBJ databases">
        <title>Genome sequences of Thiorhodococcus mannitoliphagus and Thiorhodococcus minor, purple sulfur photosynthetic bacteria in the gammaproteobacterial family, Chromatiaceae.</title>
        <authorList>
            <person name="Aviles F.A."/>
            <person name="Meyer T.E."/>
            <person name="Kyndt J.A."/>
        </authorList>
    </citation>
    <scope>NUCLEOTIDE SEQUENCE [LARGE SCALE GENOMIC DNA]</scope>
    <source>
        <strain evidence="2 3">DSM 18266</strain>
    </source>
</reference>
<reference evidence="3" key="1">
    <citation type="journal article" date="2020" name="Microbiol. Resour. Announc.">
        <title>Draft Genome Sequences of Thiorhodococcus mannitoliphagus and Thiorhodococcus minor, Purple Sulfur Photosynthetic Bacteria in the Gammaproteobacterial Family Chromatiaceae.</title>
        <authorList>
            <person name="Aviles F.A."/>
            <person name="Meyer T.E."/>
            <person name="Kyndt J.A."/>
        </authorList>
    </citation>
    <scope>NUCLEOTIDE SEQUENCE [LARGE SCALE GENOMIC DNA]</scope>
    <source>
        <strain evidence="3">DSM 18266</strain>
    </source>
</reference>
<name>A0A6P1E466_9GAMM</name>
<accession>A0A6P1E466</accession>
<evidence type="ECO:0000256" key="1">
    <source>
        <dbReference type="SAM" id="MobiDB-lite"/>
    </source>
</evidence>
<dbReference type="AlphaFoldDB" id="A0A6P1E466"/>
<organism evidence="2 3">
    <name type="scientific">Thiorhodococcus mannitoliphagus</name>
    <dbReference type="NCBI Taxonomy" id="329406"/>
    <lineage>
        <taxon>Bacteria</taxon>
        <taxon>Pseudomonadati</taxon>
        <taxon>Pseudomonadota</taxon>
        <taxon>Gammaproteobacteria</taxon>
        <taxon>Chromatiales</taxon>
        <taxon>Chromatiaceae</taxon>
        <taxon>Thiorhodococcus</taxon>
    </lineage>
</organism>
<evidence type="ECO:0000313" key="3">
    <source>
        <dbReference type="Proteomes" id="UP000471640"/>
    </source>
</evidence>
<proteinExistence type="predicted"/>
<feature type="region of interest" description="Disordered" evidence="1">
    <location>
        <begin position="1"/>
        <end position="77"/>
    </location>
</feature>
<dbReference type="EMBL" id="JAAIJR010000299">
    <property type="protein sequence ID" value="NEX23746.1"/>
    <property type="molecule type" value="Genomic_DNA"/>
</dbReference>
<comment type="caution">
    <text evidence="2">The sequence shown here is derived from an EMBL/GenBank/DDBJ whole genome shotgun (WGS) entry which is preliminary data.</text>
</comment>